<proteinExistence type="inferred from homology"/>
<dbReference type="InterPro" id="IPR036812">
    <property type="entry name" value="NAD(P)_OxRdtase_dom_sf"/>
</dbReference>
<sequence length="330" mass="37361">MTQYLAASDRYEQLPYNHVGRSGLRLAPLALGLWHNFGDIDALSNQRALLRYAFDHGITHFDMANNYGPSAGSAETNFGQLYKEDFKPYRDELVLSSKAGFYMWPGPYGEYGSRKYIIASADQSLRRTGLDYFDIFYSHRYDPNTPLEETAEALDHLVRQRKALYIGISNYGVEETAAITKIFRELKTPYIIHQDAYNMFHQEPATSGLFDLLEKEGTGAIVFSPLAQGQLTGRYLNGIPDDSRAVREGDWMQKEVKAHLPKIQQLNAIAQQRRQSLAEMALAWDLQQPAVMTVLIGASKVSQLEDNLKVLDHLDFTEDELKAIDNVLKA</sequence>
<dbReference type="Gene3D" id="3.20.20.100">
    <property type="entry name" value="NADP-dependent oxidoreductase domain"/>
    <property type="match status" value="1"/>
</dbReference>
<dbReference type="PANTHER" id="PTHR43150:SF4">
    <property type="entry name" value="L-GLYCERALDEHYDE 3-PHOSPHATE REDUCTASE"/>
    <property type="match status" value="1"/>
</dbReference>
<evidence type="ECO:0000256" key="3">
    <source>
        <dbReference type="ARBA" id="ARBA00023002"/>
    </source>
</evidence>
<evidence type="ECO:0000313" key="6">
    <source>
        <dbReference type="Proteomes" id="UP001597196"/>
    </source>
</evidence>
<protein>
    <submittedName>
        <fullName evidence="5">Aldo/keto reductase</fullName>
    </submittedName>
</protein>
<organism evidence="5 6">
    <name type="scientific">Lacticaseibacillus mingshuiensis</name>
    <dbReference type="NCBI Taxonomy" id="2799574"/>
    <lineage>
        <taxon>Bacteria</taxon>
        <taxon>Bacillati</taxon>
        <taxon>Bacillota</taxon>
        <taxon>Bacilli</taxon>
        <taxon>Lactobacillales</taxon>
        <taxon>Lactobacillaceae</taxon>
        <taxon>Lacticaseibacillus</taxon>
    </lineage>
</organism>
<keyword evidence="3" id="KW-0560">Oxidoreductase</keyword>
<name>A0ABW4CJZ3_9LACO</name>
<dbReference type="InterPro" id="IPR005399">
    <property type="entry name" value="K_chnl_volt-dep_bsu_KCNAB-rel"/>
</dbReference>
<dbReference type="Pfam" id="PF00248">
    <property type="entry name" value="Aldo_ket_red"/>
    <property type="match status" value="1"/>
</dbReference>
<keyword evidence="6" id="KW-1185">Reference proteome</keyword>
<feature type="domain" description="NADP-dependent oxidoreductase" evidence="4">
    <location>
        <begin position="28"/>
        <end position="328"/>
    </location>
</feature>
<accession>A0ABW4CJZ3</accession>
<evidence type="ECO:0000313" key="5">
    <source>
        <dbReference type="EMBL" id="MFD1430374.1"/>
    </source>
</evidence>
<keyword evidence="2" id="KW-0521">NADP</keyword>
<evidence type="ECO:0000256" key="2">
    <source>
        <dbReference type="ARBA" id="ARBA00022857"/>
    </source>
</evidence>
<reference evidence="6" key="1">
    <citation type="journal article" date="2019" name="Int. J. Syst. Evol. Microbiol.">
        <title>The Global Catalogue of Microorganisms (GCM) 10K type strain sequencing project: providing services to taxonomists for standard genome sequencing and annotation.</title>
        <authorList>
            <consortium name="The Broad Institute Genomics Platform"/>
            <consortium name="The Broad Institute Genome Sequencing Center for Infectious Disease"/>
            <person name="Wu L."/>
            <person name="Ma J."/>
        </authorList>
    </citation>
    <scope>NUCLEOTIDE SEQUENCE [LARGE SCALE GENOMIC DNA]</scope>
    <source>
        <strain evidence="6">CCM 8980</strain>
    </source>
</reference>
<dbReference type="SUPFAM" id="SSF51430">
    <property type="entry name" value="NAD(P)-linked oxidoreductase"/>
    <property type="match status" value="1"/>
</dbReference>
<dbReference type="Proteomes" id="UP001597196">
    <property type="component" value="Unassembled WGS sequence"/>
</dbReference>
<gene>
    <name evidence="5" type="ORF">ACFQ4P_08945</name>
</gene>
<comment type="caution">
    <text evidence="5">The sequence shown here is derived from an EMBL/GenBank/DDBJ whole genome shotgun (WGS) entry which is preliminary data.</text>
</comment>
<dbReference type="RefSeq" id="WP_203637109.1">
    <property type="nucleotide sequence ID" value="NZ_BOLS01000010.1"/>
</dbReference>
<evidence type="ECO:0000259" key="4">
    <source>
        <dbReference type="Pfam" id="PF00248"/>
    </source>
</evidence>
<dbReference type="EMBL" id="JBHTOC010000012">
    <property type="protein sequence ID" value="MFD1430374.1"/>
    <property type="molecule type" value="Genomic_DNA"/>
</dbReference>
<dbReference type="InterPro" id="IPR023210">
    <property type="entry name" value="NADP_OxRdtase_dom"/>
</dbReference>
<comment type="similarity">
    <text evidence="1">Belongs to the shaker potassium channel beta subunit family.</text>
</comment>
<evidence type="ECO:0000256" key="1">
    <source>
        <dbReference type="ARBA" id="ARBA00006515"/>
    </source>
</evidence>
<dbReference type="PANTHER" id="PTHR43150">
    <property type="entry name" value="HYPERKINETIC, ISOFORM M"/>
    <property type="match status" value="1"/>
</dbReference>